<reference evidence="7" key="1">
    <citation type="submission" date="2020-10" db="EMBL/GenBank/DDBJ databases">
        <authorList>
            <person name="Kusch S."/>
        </authorList>
    </citation>
    <scope>NUCLEOTIDE SEQUENCE</scope>
    <source>
        <strain evidence="7">SwB9</strain>
    </source>
</reference>
<dbReference type="Gene3D" id="1.10.510.10">
    <property type="entry name" value="Transferase(Phosphotransferase) domain 1"/>
    <property type="match status" value="1"/>
</dbReference>
<dbReference type="SUPFAM" id="SSF56112">
    <property type="entry name" value="Protein kinase-like (PK-like)"/>
    <property type="match status" value="1"/>
</dbReference>
<keyword evidence="4" id="KW-0418">Kinase</keyword>
<dbReference type="EMBL" id="CAJHIA010000034">
    <property type="protein sequence ID" value="CAD6450119.1"/>
    <property type="molecule type" value="Genomic_DNA"/>
</dbReference>
<dbReference type="GO" id="GO:0043484">
    <property type="term" value="P:regulation of RNA splicing"/>
    <property type="evidence" value="ECO:0007669"/>
    <property type="project" value="TreeGrafter"/>
</dbReference>
<evidence type="ECO:0000256" key="2">
    <source>
        <dbReference type="ARBA" id="ARBA00022679"/>
    </source>
</evidence>
<comment type="caution">
    <text evidence="7">The sequence shown here is derived from an EMBL/GenBank/DDBJ whole genome shotgun (WGS) entry which is preliminary data.</text>
</comment>
<name>A0A8H2ZUG8_9HELO</name>
<evidence type="ECO:0000313" key="7">
    <source>
        <dbReference type="EMBL" id="CAD6450119.1"/>
    </source>
</evidence>
<evidence type="ECO:0000256" key="4">
    <source>
        <dbReference type="ARBA" id="ARBA00022777"/>
    </source>
</evidence>
<evidence type="ECO:0000256" key="5">
    <source>
        <dbReference type="ARBA" id="ARBA00022840"/>
    </source>
</evidence>
<dbReference type="Proteomes" id="UP000624404">
    <property type="component" value="Unassembled WGS sequence"/>
</dbReference>
<evidence type="ECO:0000313" key="8">
    <source>
        <dbReference type="Proteomes" id="UP000624404"/>
    </source>
</evidence>
<dbReference type="InterPro" id="IPR011009">
    <property type="entry name" value="Kinase-like_dom_sf"/>
</dbReference>
<dbReference type="PROSITE" id="PS50011">
    <property type="entry name" value="PROTEIN_KINASE_DOM"/>
    <property type="match status" value="1"/>
</dbReference>
<accession>A0A8H2ZUG8</accession>
<dbReference type="AlphaFoldDB" id="A0A8H2ZUG8"/>
<evidence type="ECO:0000256" key="1">
    <source>
        <dbReference type="ARBA" id="ARBA00022527"/>
    </source>
</evidence>
<dbReference type="PANTHER" id="PTHR45646">
    <property type="entry name" value="SERINE/THREONINE-PROTEIN KINASE DOA-RELATED"/>
    <property type="match status" value="1"/>
</dbReference>
<keyword evidence="1" id="KW-0723">Serine/threonine-protein kinase</keyword>
<dbReference type="GO" id="GO:0005634">
    <property type="term" value="C:nucleus"/>
    <property type="evidence" value="ECO:0007669"/>
    <property type="project" value="TreeGrafter"/>
</dbReference>
<sequence>MSIYSDIWALGCILFEIKSGEQLFGDWTGTKDDILRQMVSALGKLPEPWWTAARKFELDEKIADIGAEDEEEDDPGRNCAVMLEPSGVKVEKEEASQMKDLLERILKWKPEERISIKEIMDSRWPL</sequence>
<dbReference type="GO" id="GO:0005524">
    <property type="term" value="F:ATP binding"/>
    <property type="evidence" value="ECO:0007669"/>
    <property type="project" value="UniProtKB-KW"/>
</dbReference>
<protein>
    <submittedName>
        <fullName evidence="7">33ab4c0c-e259-4121-b2b0-1f3406a084e2</fullName>
    </submittedName>
</protein>
<keyword evidence="8" id="KW-1185">Reference proteome</keyword>
<organism evidence="7 8">
    <name type="scientific">Sclerotinia trifoliorum</name>
    <dbReference type="NCBI Taxonomy" id="28548"/>
    <lineage>
        <taxon>Eukaryota</taxon>
        <taxon>Fungi</taxon>
        <taxon>Dikarya</taxon>
        <taxon>Ascomycota</taxon>
        <taxon>Pezizomycotina</taxon>
        <taxon>Leotiomycetes</taxon>
        <taxon>Helotiales</taxon>
        <taxon>Sclerotiniaceae</taxon>
        <taxon>Sclerotinia</taxon>
    </lineage>
</organism>
<dbReference type="OrthoDB" id="5979581at2759"/>
<keyword evidence="3" id="KW-0547">Nucleotide-binding</keyword>
<dbReference type="InterPro" id="IPR000719">
    <property type="entry name" value="Prot_kinase_dom"/>
</dbReference>
<gene>
    <name evidence="7" type="ORF">SCLTRI_LOCUS9311</name>
</gene>
<keyword evidence="2" id="KW-0808">Transferase</keyword>
<proteinExistence type="predicted"/>
<feature type="domain" description="Protein kinase" evidence="6">
    <location>
        <begin position="1"/>
        <end position="126"/>
    </location>
</feature>
<dbReference type="InterPro" id="IPR051175">
    <property type="entry name" value="CLK_kinases"/>
</dbReference>
<dbReference type="GO" id="GO:0004674">
    <property type="term" value="F:protein serine/threonine kinase activity"/>
    <property type="evidence" value="ECO:0007669"/>
    <property type="project" value="UniProtKB-KW"/>
</dbReference>
<dbReference type="Pfam" id="PF00069">
    <property type="entry name" value="Pkinase"/>
    <property type="match status" value="1"/>
</dbReference>
<evidence type="ECO:0000259" key="6">
    <source>
        <dbReference type="PROSITE" id="PS50011"/>
    </source>
</evidence>
<evidence type="ECO:0000256" key="3">
    <source>
        <dbReference type="ARBA" id="ARBA00022741"/>
    </source>
</evidence>
<dbReference type="PANTHER" id="PTHR45646:SF11">
    <property type="entry name" value="SERINE_THREONINE-PROTEIN KINASE DOA"/>
    <property type="match status" value="1"/>
</dbReference>
<keyword evidence="5" id="KW-0067">ATP-binding</keyword>